<dbReference type="EMBL" id="MN740786">
    <property type="protein sequence ID" value="QHU11550.1"/>
    <property type="molecule type" value="Genomic_DNA"/>
</dbReference>
<evidence type="ECO:0000313" key="1">
    <source>
        <dbReference type="EMBL" id="QHU11550.1"/>
    </source>
</evidence>
<organism evidence="1">
    <name type="scientific">viral metagenome</name>
    <dbReference type="NCBI Taxonomy" id="1070528"/>
    <lineage>
        <taxon>unclassified sequences</taxon>
        <taxon>metagenomes</taxon>
        <taxon>organismal metagenomes</taxon>
    </lineage>
</organism>
<reference evidence="1" key="1">
    <citation type="journal article" date="2020" name="Nature">
        <title>Giant virus diversity and host interactions through global metagenomics.</title>
        <authorList>
            <person name="Schulz F."/>
            <person name="Roux S."/>
            <person name="Paez-Espino D."/>
            <person name="Jungbluth S."/>
            <person name="Walsh D.A."/>
            <person name="Denef V.J."/>
            <person name="McMahon K.D."/>
            <person name="Konstantinidis K.T."/>
            <person name="Eloe-Fadrosh E.A."/>
            <person name="Kyrpides N.C."/>
            <person name="Woyke T."/>
        </authorList>
    </citation>
    <scope>NUCLEOTIDE SEQUENCE</scope>
    <source>
        <strain evidence="1">GVMAG-S-1101169-75</strain>
    </source>
</reference>
<sequence>MPIYDTLRTALLVQYGAGIPVPKYADYYDEAVAFRFIRQRNQQLYRQPYCQNPVDNTNVPSLGAYMRLAYENGLSSF</sequence>
<protein>
    <submittedName>
        <fullName evidence="1">Uncharacterized protein</fullName>
    </submittedName>
</protein>
<proteinExistence type="predicted"/>
<name>A0A6C0K418_9ZZZZ</name>
<dbReference type="AlphaFoldDB" id="A0A6C0K418"/>
<accession>A0A6C0K418</accession>